<evidence type="ECO:0000256" key="1">
    <source>
        <dbReference type="ARBA" id="ARBA00003330"/>
    </source>
</evidence>
<keyword evidence="3" id="KW-0575">Peroxidase</keyword>
<feature type="signal peptide" evidence="12">
    <location>
        <begin position="1"/>
        <end position="21"/>
    </location>
</feature>
<feature type="domain" description="Thioredoxin" evidence="13">
    <location>
        <begin position="23"/>
        <end position="178"/>
    </location>
</feature>
<evidence type="ECO:0000256" key="10">
    <source>
        <dbReference type="ARBA" id="ARBA00042639"/>
    </source>
</evidence>
<dbReference type="GO" id="GO:0008379">
    <property type="term" value="F:thioredoxin peroxidase activity"/>
    <property type="evidence" value="ECO:0007669"/>
    <property type="project" value="TreeGrafter"/>
</dbReference>
<dbReference type="InterPro" id="IPR013766">
    <property type="entry name" value="Thioredoxin_domain"/>
</dbReference>
<evidence type="ECO:0000256" key="7">
    <source>
        <dbReference type="ARBA" id="ARBA00023284"/>
    </source>
</evidence>
<dbReference type="GO" id="GO:0034599">
    <property type="term" value="P:cellular response to oxidative stress"/>
    <property type="evidence" value="ECO:0007669"/>
    <property type="project" value="TreeGrafter"/>
</dbReference>
<evidence type="ECO:0000313" key="14">
    <source>
        <dbReference type="EMBL" id="RJX66993.1"/>
    </source>
</evidence>
<reference evidence="14 15" key="1">
    <citation type="submission" date="2018-09" db="EMBL/GenBank/DDBJ databases">
        <title>Altererythrobacter sp.Ery1 and Ery12, the genome sequencing of novel strains in genus Alterythrobacter.</title>
        <authorList>
            <person name="Cheng H."/>
            <person name="Wu Y.-H."/>
            <person name="Fang C."/>
            <person name="Xu X.-W."/>
        </authorList>
    </citation>
    <scope>NUCLEOTIDE SEQUENCE [LARGE SCALE GENOMIC DNA]</scope>
    <source>
        <strain evidence="14 15">Ery12</strain>
    </source>
</reference>
<dbReference type="PANTHER" id="PTHR42801">
    <property type="entry name" value="THIOREDOXIN-DEPENDENT PEROXIDE REDUCTASE"/>
    <property type="match status" value="1"/>
</dbReference>
<dbReference type="EMBL" id="RAHJ01000019">
    <property type="protein sequence ID" value="RJX66993.1"/>
    <property type="molecule type" value="Genomic_DNA"/>
</dbReference>
<evidence type="ECO:0000256" key="3">
    <source>
        <dbReference type="ARBA" id="ARBA00022559"/>
    </source>
</evidence>
<dbReference type="InterPro" id="IPR036249">
    <property type="entry name" value="Thioredoxin-like_sf"/>
</dbReference>
<dbReference type="CDD" id="cd03017">
    <property type="entry name" value="PRX_BCP"/>
    <property type="match status" value="1"/>
</dbReference>
<dbReference type="GO" id="GO:0045454">
    <property type="term" value="P:cell redox homeostasis"/>
    <property type="evidence" value="ECO:0007669"/>
    <property type="project" value="TreeGrafter"/>
</dbReference>
<evidence type="ECO:0000256" key="11">
    <source>
        <dbReference type="ARBA" id="ARBA00049091"/>
    </source>
</evidence>
<keyword evidence="6" id="KW-1015">Disulfide bond</keyword>
<comment type="caution">
    <text evidence="14">The sequence shown here is derived from an EMBL/GenBank/DDBJ whole genome shotgun (WGS) entry which is preliminary data.</text>
</comment>
<protein>
    <recommendedName>
        <fullName evidence="2">thioredoxin-dependent peroxiredoxin</fullName>
        <ecNumber evidence="2">1.11.1.24</ecNumber>
    </recommendedName>
    <alternativeName>
        <fullName evidence="8">Thioredoxin peroxidase</fullName>
    </alternativeName>
    <alternativeName>
        <fullName evidence="10">Thioredoxin-dependent peroxiredoxin Bcp</fullName>
    </alternativeName>
</protein>
<evidence type="ECO:0000256" key="6">
    <source>
        <dbReference type="ARBA" id="ARBA00023157"/>
    </source>
</evidence>
<dbReference type="PANTHER" id="PTHR42801:SF4">
    <property type="entry name" value="AHPC_TSA FAMILY PROTEIN"/>
    <property type="match status" value="1"/>
</dbReference>
<comment type="catalytic activity">
    <reaction evidence="11">
        <text>a hydroperoxide + [thioredoxin]-dithiol = an alcohol + [thioredoxin]-disulfide + H2O</text>
        <dbReference type="Rhea" id="RHEA:62620"/>
        <dbReference type="Rhea" id="RHEA-COMP:10698"/>
        <dbReference type="Rhea" id="RHEA-COMP:10700"/>
        <dbReference type="ChEBI" id="CHEBI:15377"/>
        <dbReference type="ChEBI" id="CHEBI:29950"/>
        <dbReference type="ChEBI" id="CHEBI:30879"/>
        <dbReference type="ChEBI" id="CHEBI:35924"/>
        <dbReference type="ChEBI" id="CHEBI:50058"/>
        <dbReference type="EC" id="1.11.1.24"/>
    </reaction>
</comment>
<dbReference type="OrthoDB" id="5572803at2"/>
<evidence type="ECO:0000256" key="9">
    <source>
        <dbReference type="ARBA" id="ARBA00038489"/>
    </source>
</evidence>
<evidence type="ECO:0000256" key="8">
    <source>
        <dbReference type="ARBA" id="ARBA00032824"/>
    </source>
</evidence>
<dbReference type="InterPro" id="IPR050924">
    <property type="entry name" value="Peroxiredoxin_BCP/PrxQ"/>
</dbReference>
<evidence type="ECO:0000259" key="13">
    <source>
        <dbReference type="PROSITE" id="PS51352"/>
    </source>
</evidence>
<organism evidence="14 15">
    <name type="scientific">Tsuneonella suprasediminis</name>
    <dbReference type="NCBI Taxonomy" id="2306996"/>
    <lineage>
        <taxon>Bacteria</taxon>
        <taxon>Pseudomonadati</taxon>
        <taxon>Pseudomonadota</taxon>
        <taxon>Alphaproteobacteria</taxon>
        <taxon>Sphingomonadales</taxon>
        <taxon>Erythrobacteraceae</taxon>
        <taxon>Tsuneonella</taxon>
    </lineage>
</organism>
<dbReference type="Gene3D" id="3.40.30.10">
    <property type="entry name" value="Glutaredoxin"/>
    <property type="match status" value="1"/>
</dbReference>
<keyword evidence="7" id="KW-0676">Redox-active center</keyword>
<proteinExistence type="inferred from homology"/>
<dbReference type="RefSeq" id="WP_120110491.1">
    <property type="nucleotide sequence ID" value="NZ_RAHJ01000019.1"/>
</dbReference>
<comment type="function">
    <text evidence="1">Thiol-specific peroxidase that catalyzes the reduction of hydrogen peroxide and organic hydroperoxides to water and alcohols, respectively. Plays a role in cell protection against oxidative stress by detoxifying peroxides and as sensor of hydrogen peroxide-mediated signaling events.</text>
</comment>
<keyword evidence="12" id="KW-0732">Signal</keyword>
<dbReference type="AlphaFoldDB" id="A0A419R0J4"/>
<dbReference type="InterPro" id="IPR000866">
    <property type="entry name" value="AhpC/TSA"/>
</dbReference>
<evidence type="ECO:0000256" key="2">
    <source>
        <dbReference type="ARBA" id="ARBA00013017"/>
    </source>
</evidence>
<keyword evidence="15" id="KW-1185">Reference proteome</keyword>
<dbReference type="GO" id="GO:0005737">
    <property type="term" value="C:cytoplasm"/>
    <property type="evidence" value="ECO:0007669"/>
    <property type="project" value="TreeGrafter"/>
</dbReference>
<dbReference type="Pfam" id="PF00578">
    <property type="entry name" value="AhpC-TSA"/>
    <property type="match status" value="1"/>
</dbReference>
<gene>
    <name evidence="14" type="ORF">D6858_11675</name>
</gene>
<evidence type="ECO:0000313" key="15">
    <source>
        <dbReference type="Proteomes" id="UP000284322"/>
    </source>
</evidence>
<accession>A0A419R0J4</accession>
<evidence type="ECO:0000256" key="12">
    <source>
        <dbReference type="SAM" id="SignalP"/>
    </source>
</evidence>
<dbReference type="PROSITE" id="PS51352">
    <property type="entry name" value="THIOREDOXIN_2"/>
    <property type="match status" value="1"/>
</dbReference>
<evidence type="ECO:0000256" key="4">
    <source>
        <dbReference type="ARBA" id="ARBA00022862"/>
    </source>
</evidence>
<feature type="chain" id="PRO_5019228104" description="thioredoxin-dependent peroxiredoxin" evidence="12">
    <location>
        <begin position="22"/>
        <end position="181"/>
    </location>
</feature>
<keyword evidence="5" id="KW-0560">Oxidoreductase</keyword>
<dbReference type="SUPFAM" id="SSF52833">
    <property type="entry name" value="Thioredoxin-like"/>
    <property type="match status" value="1"/>
</dbReference>
<name>A0A419R0J4_9SPHN</name>
<sequence length="181" mass="19310">MKRYVCTAIAAIVFGTAPAAAELPVGAKAPMFATKGALAGKEFGFNLRAALAKGPVVLYFYPKAFTQGCTLEAHAFAEATPEFAKLGATVVGISNDDIATLKRFSTEACRDKFAVASATPAIVDAYDVRLVRDGKDTGLTDRTSYVIDRSGKIVMVHSDLSYKEHVSLTLAAVKKLAHKRH</sequence>
<evidence type="ECO:0000256" key="5">
    <source>
        <dbReference type="ARBA" id="ARBA00023002"/>
    </source>
</evidence>
<comment type="similarity">
    <text evidence="9">Belongs to the peroxiredoxin family. BCP/PrxQ subfamily.</text>
</comment>
<dbReference type="Proteomes" id="UP000284322">
    <property type="component" value="Unassembled WGS sequence"/>
</dbReference>
<keyword evidence="4" id="KW-0049">Antioxidant</keyword>
<dbReference type="EC" id="1.11.1.24" evidence="2"/>